<evidence type="ECO:0000313" key="2">
    <source>
        <dbReference type="Proteomes" id="UP000315925"/>
    </source>
</evidence>
<name>A0A516TK74_9BACT</name>
<evidence type="ECO:0008006" key="3">
    <source>
        <dbReference type="Google" id="ProtNLM"/>
    </source>
</evidence>
<dbReference type="AlphaFoldDB" id="A0A516TK74"/>
<protein>
    <recommendedName>
        <fullName evidence="3">DUF4435 domain-containing protein</fullName>
    </recommendedName>
</protein>
<dbReference type="InterPro" id="IPR024508">
    <property type="entry name" value="DUF3226"/>
</dbReference>
<proteinExistence type="predicted"/>
<gene>
    <name evidence="1" type="ORF">kam1_374</name>
</gene>
<accession>A0A516TK74</accession>
<dbReference type="EMBL" id="CP037899">
    <property type="protein sequence ID" value="QDQ41625.1"/>
    <property type="molecule type" value="Genomic_DNA"/>
</dbReference>
<dbReference type="Pfam" id="PF11536">
    <property type="entry name" value="DUF3226"/>
    <property type="match status" value="1"/>
</dbReference>
<dbReference type="Proteomes" id="UP000315925">
    <property type="component" value="Chromosome"/>
</dbReference>
<sequence>MSKAKDNPLFTSKVNNSENRKNIPLTEKDVLIICEGKADKVFLEKLGQYNQINEYEVWSAGGINNFPTKFDAGVANFLINKKPHLILLIADAGPDPNKTLKNIVGQLSVGIKKKSLNFPQSCCEIASNEGYPAVKIHLLPNCNEKGALETLCYSVLKEKNPEIDECIRKYAKCTNTFETWSIEQKDKAYVQCFIASTYPKDPNKSLRYYLEESDKNFNFNHAKLEPLVNVIRNSLEEARQQAD</sequence>
<dbReference type="STRING" id="1202785.A946_09120"/>
<dbReference type="RefSeq" id="WP_143958203.1">
    <property type="nucleotide sequence ID" value="NZ_CP037899.1"/>
</dbReference>
<organism evidence="1 2">
    <name type="scientific">Methylacidiphilum kamchatkense Kam1</name>
    <dbReference type="NCBI Taxonomy" id="1202785"/>
    <lineage>
        <taxon>Bacteria</taxon>
        <taxon>Pseudomonadati</taxon>
        <taxon>Verrucomicrobiota</taxon>
        <taxon>Methylacidiphilae</taxon>
        <taxon>Methylacidiphilales</taxon>
        <taxon>Methylacidiphilaceae</taxon>
        <taxon>Methylacidiphilum (ex Ratnadevi et al. 2023)</taxon>
    </lineage>
</organism>
<dbReference type="KEGG" id="mkc:kam1_374"/>
<reference evidence="2" key="1">
    <citation type="submission" date="2019-03" db="EMBL/GenBank/DDBJ databases">
        <title>Complete genome of Methylacidiphilum kamchatkense Kam1.</title>
        <authorList>
            <person name="Kruse T."/>
            <person name="Murarilal Ratnadevi C."/>
            <person name="Erikstad H.-A."/>
            <person name="Birkeland N.-K."/>
        </authorList>
    </citation>
    <scope>NUCLEOTIDE SEQUENCE [LARGE SCALE GENOMIC DNA]</scope>
    <source>
        <strain evidence="2">kam1</strain>
    </source>
</reference>
<evidence type="ECO:0000313" key="1">
    <source>
        <dbReference type="EMBL" id="QDQ41625.1"/>
    </source>
</evidence>